<dbReference type="EMBL" id="CP025189">
    <property type="protein sequence ID" value="AWV21481.1"/>
    <property type="molecule type" value="Genomic_DNA"/>
</dbReference>
<dbReference type="GO" id="GO:0003677">
    <property type="term" value="F:DNA binding"/>
    <property type="evidence" value="ECO:0007669"/>
    <property type="project" value="UniProtKB-KW"/>
</dbReference>
<accession>A0A4Y1MU64</accession>
<reference evidence="6" key="1">
    <citation type="submission" date="2017-12" db="EMBL/GenBank/DDBJ databases">
        <authorList>
            <person name="Martens C."/>
            <person name="Dahlstrom E."/>
            <person name="Barbian K."/>
            <person name="Sykora L."/>
            <person name="Ricklefs S."/>
            <person name="Bruno D."/>
            <person name="Anzick I."/>
            <person name="Myles I."/>
            <person name="Datta S.K."/>
        </authorList>
    </citation>
    <scope>NUCLEOTIDE SEQUENCE</scope>
    <source>
        <strain evidence="6">AD2</strain>
    </source>
</reference>
<dbReference type="PROSITE" id="PS50931">
    <property type="entry name" value="HTH_LYSR"/>
    <property type="match status" value="1"/>
</dbReference>
<comment type="similarity">
    <text evidence="1">Belongs to the LysR transcriptional regulatory family.</text>
</comment>
<gene>
    <name evidence="6" type="ORF">RADP37_05265</name>
</gene>
<feature type="domain" description="HTH lysR-type" evidence="5">
    <location>
        <begin position="13"/>
        <end position="70"/>
    </location>
</feature>
<evidence type="ECO:0000313" key="6">
    <source>
        <dbReference type="EMBL" id="AWV21481.1"/>
    </source>
</evidence>
<evidence type="ECO:0000256" key="3">
    <source>
        <dbReference type="ARBA" id="ARBA00023125"/>
    </source>
</evidence>
<proteinExistence type="inferred from homology"/>
<dbReference type="Gene3D" id="1.10.10.10">
    <property type="entry name" value="Winged helix-like DNA-binding domain superfamily/Winged helix DNA-binding domain"/>
    <property type="match status" value="1"/>
</dbReference>
<keyword evidence="3" id="KW-0238">DNA-binding</keyword>
<name>A0A4Y1MU64_9PROT</name>
<evidence type="ECO:0000256" key="1">
    <source>
        <dbReference type="ARBA" id="ARBA00009437"/>
    </source>
</evidence>
<dbReference type="InterPro" id="IPR050950">
    <property type="entry name" value="HTH-type_LysR_regulators"/>
</dbReference>
<dbReference type="PANTHER" id="PTHR30419:SF8">
    <property type="entry name" value="NITROGEN ASSIMILATION TRANSCRIPTIONAL ACTIVATOR-RELATED"/>
    <property type="match status" value="1"/>
</dbReference>
<dbReference type="InterPro" id="IPR036390">
    <property type="entry name" value="WH_DNA-bd_sf"/>
</dbReference>
<dbReference type="SUPFAM" id="SSF53850">
    <property type="entry name" value="Periplasmic binding protein-like II"/>
    <property type="match status" value="1"/>
</dbReference>
<dbReference type="InterPro" id="IPR005119">
    <property type="entry name" value="LysR_subst-bd"/>
</dbReference>
<evidence type="ECO:0000259" key="5">
    <source>
        <dbReference type="PROSITE" id="PS50931"/>
    </source>
</evidence>
<dbReference type="Pfam" id="PF00126">
    <property type="entry name" value="HTH_1"/>
    <property type="match status" value="1"/>
</dbReference>
<dbReference type="SUPFAM" id="SSF46785">
    <property type="entry name" value="Winged helix' DNA-binding domain"/>
    <property type="match status" value="1"/>
</dbReference>
<dbReference type="AlphaFoldDB" id="A0A4Y1MU64"/>
<dbReference type="Gene3D" id="3.40.190.290">
    <property type="match status" value="1"/>
</dbReference>
<dbReference type="PANTHER" id="PTHR30419">
    <property type="entry name" value="HTH-TYPE TRANSCRIPTIONAL REGULATOR YBHD"/>
    <property type="match status" value="1"/>
</dbReference>
<dbReference type="GO" id="GO:0003700">
    <property type="term" value="F:DNA-binding transcription factor activity"/>
    <property type="evidence" value="ECO:0007669"/>
    <property type="project" value="InterPro"/>
</dbReference>
<sequence>MDPLLASRLARRLRLRDLHTLLVVLDCGSMAKAAGVLALTQPAVSKAMQEMEMELGVPLLERDVRGVRSTVFGEAIAARARAMVDELCQGARDLAHLADPNVGEVRIGTTEPMTFMVAEAIRLVARDRPRMTFEVEISDTGSLLADLRARRLDVVVTRYGFGAADDDLDAAWLFRVPLVAVAHRRNPLLRRRALRLADVMKEPWTLSPPETFLGRLVAAAFRREGLPLPPASVTSVSIAMRLSLIAGGRYLSMLPRTMLYHPTNASWLRALDVTVEDSEGAIAALTLKRRWMPGPVGLFLEAVKTVGPSTPGVDPVRA</sequence>
<organism evidence="6">
    <name type="scientific">Roseomonas mucosa</name>
    <dbReference type="NCBI Taxonomy" id="207340"/>
    <lineage>
        <taxon>Bacteria</taxon>
        <taxon>Pseudomonadati</taxon>
        <taxon>Pseudomonadota</taxon>
        <taxon>Alphaproteobacteria</taxon>
        <taxon>Acetobacterales</taxon>
        <taxon>Roseomonadaceae</taxon>
        <taxon>Roseomonas</taxon>
    </lineage>
</organism>
<protein>
    <submittedName>
        <fullName evidence="6">Transcriptional regulator, LysR family</fullName>
    </submittedName>
</protein>
<dbReference type="RefSeq" id="WP_314216344.1">
    <property type="nucleotide sequence ID" value="NZ_CP025189.1"/>
</dbReference>
<evidence type="ECO:0000256" key="2">
    <source>
        <dbReference type="ARBA" id="ARBA00023015"/>
    </source>
</evidence>
<dbReference type="GO" id="GO:0005829">
    <property type="term" value="C:cytosol"/>
    <property type="evidence" value="ECO:0007669"/>
    <property type="project" value="TreeGrafter"/>
</dbReference>
<keyword evidence="2" id="KW-0805">Transcription regulation</keyword>
<dbReference type="PRINTS" id="PR00039">
    <property type="entry name" value="HTHLYSR"/>
</dbReference>
<dbReference type="Pfam" id="PF03466">
    <property type="entry name" value="LysR_substrate"/>
    <property type="match status" value="1"/>
</dbReference>
<keyword evidence="4" id="KW-0804">Transcription</keyword>
<evidence type="ECO:0000256" key="4">
    <source>
        <dbReference type="ARBA" id="ARBA00023163"/>
    </source>
</evidence>
<dbReference type="InterPro" id="IPR000847">
    <property type="entry name" value="LysR_HTH_N"/>
</dbReference>
<dbReference type="InterPro" id="IPR036388">
    <property type="entry name" value="WH-like_DNA-bd_sf"/>
</dbReference>